<dbReference type="InterPro" id="IPR013762">
    <property type="entry name" value="Integrase-like_cat_sf"/>
</dbReference>
<evidence type="ECO:0000259" key="2">
    <source>
        <dbReference type="PROSITE" id="PS51898"/>
    </source>
</evidence>
<name>A0A1M7UV95_9ACTN</name>
<dbReference type="PANTHER" id="PTHR30349">
    <property type="entry name" value="PHAGE INTEGRASE-RELATED"/>
    <property type="match status" value="1"/>
</dbReference>
<gene>
    <name evidence="3" type="ORF">SAMN05660350_04026</name>
</gene>
<accession>A0A1M7UV95</accession>
<dbReference type="PROSITE" id="PS51898">
    <property type="entry name" value="TYR_RECOMBINASE"/>
    <property type="match status" value="1"/>
</dbReference>
<sequence>MPSSTPSWPRPLLDVGQVQHLSAHMPENLRGLVDLAFWAHPRPGELLALRIGDIDLDAGTVAVQRQVVETDAGLVESPPRAGSRRVVHLPPQGVSALAQHLKTRSPALPTARLLVRRDGRVLRAHHVHATWSTARRAADLPGVHLHDLRHAGLTVAAQSGATLAEVMRRAGHSSSRAAMIYQHAAERRDAEVAARLGRLAAGTTPNRTGT</sequence>
<protein>
    <submittedName>
        <fullName evidence="3">Phage integrase family protein</fullName>
    </submittedName>
</protein>
<dbReference type="GO" id="GO:0006310">
    <property type="term" value="P:DNA recombination"/>
    <property type="evidence" value="ECO:0007669"/>
    <property type="project" value="UniProtKB-KW"/>
</dbReference>
<dbReference type="InterPro" id="IPR050090">
    <property type="entry name" value="Tyrosine_recombinase_XerCD"/>
</dbReference>
<proteinExistence type="predicted"/>
<dbReference type="GO" id="GO:0003677">
    <property type="term" value="F:DNA binding"/>
    <property type="evidence" value="ECO:0007669"/>
    <property type="project" value="InterPro"/>
</dbReference>
<keyword evidence="1" id="KW-0233">DNA recombination</keyword>
<dbReference type="InterPro" id="IPR002104">
    <property type="entry name" value="Integrase_catalytic"/>
</dbReference>
<dbReference type="InterPro" id="IPR011010">
    <property type="entry name" value="DNA_brk_join_enz"/>
</dbReference>
<dbReference type="Proteomes" id="UP000184428">
    <property type="component" value="Unassembled WGS sequence"/>
</dbReference>
<evidence type="ECO:0000256" key="1">
    <source>
        <dbReference type="ARBA" id="ARBA00023172"/>
    </source>
</evidence>
<evidence type="ECO:0000313" key="3">
    <source>
        <dbReference type="EMBL" id="SHN86870.1"/>
    </source>
</evidence>
<organism evidence="3 4">
    <name type="scientific">Geodermatophilus obscurus</name>
    <dbReference type="NCBI Taxonomy" id="1861"/>
    <lineage>
        <taxon>Bacteria</taxon>
        <taxon>Bacillati</taxon>
        <taxon>Actinomycetota</taxon>
        <taxon>Actinomycetes</taxon>
        <taxon>Geodermatophilales</taxon>
        <taxon>Geodermatophilaceae</taxon>
        <taxon>Geodermatophilus</taxon>
    </lineage>
</organism>
<reference evidence="3 4" key="1">
    <citation type="submission" date="2016-12" db="EMBL/GenBank/DDBJ databases">
        <authorList>
            <person name="Song W.-J."/>
            <person name="Kurnit D.M."/>
        </authorList>
    </citation>
    <scope>NUCLEOTIDE SEQUENCE [LARGE SCALE GENOMIC DNA]</scope>
    <source>
        <strain evidence="3 4">DSM 43162</strain>
    </source>
</reference>
<feature type="domain" description="Tyr recombinase" evidence="2">
    <location>
        <begin position="7"/>
        <end position="194"/>
    </location>
</feature>
<dbReference type="SUPFAM" id="SSF56349">
    <property type="entry name" value="DNA breaking-rejoining enzymes"/>
    <property type="match status" value="1"/>
</dbReference>
<dbReference type="Pfam" id="PF00589">
    <property type="entry name" value="Phage_integrase"/>
    <property type="match status" value="1"/>
</dbReference>
<dbReference type="RefSeq" id="WP_072920442.1">
    <property type="nucleotide sequence ID" value="NZ_FRDM01000031.1"/>
</dbReference>
<dbReference type="GO" id="GO:0015074">
    <property type="term" value="P:DNA integration"/>
    <property type="evidence" value="ECO:0007669"/>
    <property type="project" value="InterPro"/>
</dbReference>
<dbReference type="Gene3D" id="1.10.443.10">
    <property type="entry name" value="Intergrase catalytic core"/>
    <property type="match status" value="1"/>
</dbReference>
<dbReference type="AlphaFoldDB" id="A0A1M7UV95"/>
<dbReference type="CDD" id="cd01189">
    <property type="entry name" value="INT_ICEBs1_C_like"/>
    <property type="match status" value="1"/>
</dbReference>
<dbReference type="PANTHER" id="PTHR30349:SF64">
    <property type="entry name" value="PROPHAGE INTEGRASE INTD-RELATED"/>
    <property type="match status" value="1"/>
</dbReference>
<dbReference type="EMBL" id="FRDM01000031">
    <property type="protein sequence ID" value="SHN86870.1"/>
    <property type="molecule type" value="Genomic_DNA"/>
</dbReference>
<evidence type="ECO:0000313" key="4">
    <source>
        <dbReference type="Proteomes" id="UP000184428"/>
    </source>
</evidence>